<dbReference type="GO" id="GO:0005886">
    <property type="term" value="C:plasma membrane"/>
    <property type="evidence" value="ECO:0007669"/>
    <property type="project" value="UniProtKB-SubCell"/>
</dbReference>
<gene>
    <name evidence="10" type="ORF">RND71_030445</name>
</gene>
<evidence type="ECO:0000313" key="10">
    <source>
        <dbReference type="EMBL" id="KAK4351132.1"/>
    </source>
</evidence>
<protein>
    <recommendedName>
        <fullName evidence="8">CASP-like protein</fullName>
    </recommendedName>
</protein>
<comment type="similarity">
    <text evidence="2 8">Belongs to the Casparian strip membrane proteins (CASP) family.</text>
</comment>
<comment type="caution">
    <text evidence="10">The sequence shown here is derived from an EMBL/GenBank/DDBJ whole genome shotgun (WGS) entry which is preliminary data.</text>
</comment>
<keyword evidence="4 8" id="KW-1003">Cell membrane</keyword>
<keyword evidence="7 8" id="KW-0472">Membrane</keyword>
<keyword evidence="5 8" id="KW-0812">Transmembrane</keyword>
<evidence type="ECO:0000256" key="7">
    <source>
        <dbReference type="ARBA" id="ARBA00023136"/>
    </source>
</evidence>
<dbReference type="AlphaFoldDB" id="A0AAE1RHR5"/>
<dbReference type="NCBIfam" id="TIGR01569">
    <property type="entry name" value="A_tha_TIGR01569"/>
    <property type="match status" value="1"/>
</dbReference>
<dbReference type="InterPro" id="IPR006702">
    <property type="entry name" value="CASP_dom"/>
</dbReference>
<dbReference type="InterPro" id="IPR006459">
    <property type="entry name" value="CASP/CASPL"/>
</dbReference>
<evidence type="ECO:0000256" key="1">
    <source>
        <dbReference type="ARBA" id="ARBA00004651"/>
    </source>
</evidence>
<feature type="transmembrane region" description="Helical" evidence="8">
    <location>
        <begin position="25"/>
        <end position="45"/>
    </location>
</feature>
<evidence type="ECO:0000256" key="8">
    <source>
        <dbReference type="RuleBase" id="RU361233"/>
    </source>
</evidence>
<dbReference type="InterPro" id="IPR044173">
    <property type="entry name" value="CASPL"/>
</dbReference>
<name>A0AAE1RHR5_9SOLA</name>
<feature type="transmembrane region" description="Helical" evidence="8">
    <location>
        <begin position="65"/>
        <end position="89"/>
    </location>
</feature>
<organism evidence="10 11">
    <name type="scientific">Anisodus tanguticus</name>
    <dbReference type="NCBI Taxonomy" id="243964"/>
    <lineage>
        <taxon>Eukaryota</taxon>
        <taxon>Viridiplantae</taxon>
        <taxon>Streptophyta</taxon>
        <taxon>Embryophyta</taxon>
        <taxon>Tracheophyta</taxon>
        <taxon>Spermatophyta</taxon>
        <taxon>Magnoliopsida</taxon>
        <taxon>eudicotyledons</taxon>
        <taxon>Gunneridae</taxon>
        <taxon>Pentapetalae</taxon>
        <taxon>asterids</taxon>
        <taxon>lamiids</taxon>
        <taxon>Solanales</taxon>
        <taxon>Solanaceae</taxon>
        <taxon>Solanoideae</taxon>
        <taxon>Hyoscyameae</taxon>
        <taxon>Anisodus</taxon>
    </lineage>
</organism>
<evidence type="ECO:0000256" key="6">
    <source>
        <dbReference type="ARBA" id="ARBA00022989"/>
    </source>
</evidence>
<evidence type="ECO:0000313" key="11">
    <source>
        <dbReference type="Proteomes" id="UP001291623"/>
    </source>
</evidence>
<reference evidence="10" key="1">
    <citation type="submission" date="2023-12" db="EMBL/GenBank/DDBJ databases">
        <title>Genome assembly of Anisodus tanguticus.</title>
        <authorList>
            <person name="Wang Y.-J."/>
        </authorList>
    </citation>
    <scope>NUCLEOTIDE SEQUENCE</scope>
    <source>
        <strain evidence="10">KB-2021</strain>
        <tissue evidence="10">Leaf</tissue>
    </source>
</reference>
<evidence type="ECO:0000256" key="4">
    <source>
        <dbReference type="ARBA" id="ARBA00022475"/>
    </source>
</evidence>
<keyword evidence="6 8" id="KW-1133">Transmembrane helix</keyword>
<dbReference type="PANTHER" id="PTHR36488">
    <property type="entry name" value="CASP-LIKE PROTEIN 1U1"/>
    <property type="match status" value="1"/>
</dbReference>
<dbReference type="Proteomes" id="UP001291623">
    <property type="component" value="Unassembled WGS sequence"/>
</dbReference>
<evidence type="ECO:0000256" key="2">
    <source>
        <dbReference type="ARBA" id="ARBA00007651"/>
    </source>
</evidence>
<evidence type="ECO:0000256" key="3">
    <source>
        <dbReference type="ARBA" id="ARBA00011489"/>
    </source>
</evidence>
<accession>A0AAE1RHR5</accession>
<feature type="domain" description="Casparian strip membrane protein" evidence="9">
    <location>
        <begin position="23"/>
        <end position="164"/>
    </location>
</feature>
<proteinExistence type="inferred from homology"/>
<dbReference type="Pfam" id="PF04535">
    <property type="entry name" value="CASP_dom"/>
    <property type="match status" value="1"/>
</dbReference>
<feature type="transmembrane region" description="Helical" evidence="8">
    <location>
        <begin position="101"/>
        <end position="128"/>
    </location>
</feature>
<sequence length="181" mass="20261">MNNMGAKTIEIPPIKSQKYSMCAQILLRILATTFTLTAACLVFTSDETVNVFTIEMEARYSYSPALKFFTYANIIGCAFSVFSLFLASIYGRMGIHPSKYFYLFIHDMIMMALLLAGCAAATTIGYVAKYGESHSGWMPICDSVRKFCHKIIASIAFSYFGVIFYVCLAIISANQYRKIQV</sequence>
<evidence type="ECO:0000259" key="9">
    <source>
        <dbReference type="Pfam" id="PF04535"/>
    </source>
</evidence>
<keyword evidence="11" id="KW-1185">Reference proteome</keyword>
<dbReference type="PANTHER" id="PTHR36488:SF8">
    <property type="entry name" value="CASP-LIKE PROTEIN 1U1"/>
    <property type="match status" value="1"/>
</dbReference>
<dbReference type="EMBL" id="JAVYJV010000016">
    <property type="protein sequence ID" value="KAK4351132.1"/>
    <property type="molecule type" value="Genomic_DNA"/>
</dbReference>
<evidence type="ECO:0000256" key="5">
    <source>
        <dbReference type="ARBA" id="ARBA00022692"/>
    </source>
</evidence>
<comment type="subcellular location">
    <subcellularLocation>
        <location evidence="1 8">Cell membrane</location>
        <topology evidence="1 8">Multi-pass membrane protein</topology>
    </subcellularLocation>
</comment>
<feature type="transmembrane region" description="Helical" evidence="8">
    <location>
        <begin position="151"/>
        <end position="171"/>
    </location>
</feature>
<comment type="subunit">
    <text evidence="3 8">Homodimer and heterodimers.</text>
</comment>